<reference evidence="4" key="1">
    <citation type="submission" date="2015-02" db="EMBL/GenBank/DDBJ databases">
        <title>Genome sequencing for Strongylocentrotus purpuratus.</title>
        <authorList>
            <person name="Murali S."/>
            <person name="Liu Y."/>
            <person name="Vee V."/>
            <person name="English A."/>
            <person name="Wang M."/>
            <person name="Skinner E."/>
            <person name="Han Y."/>
            <person name="Muzny D.M."/>
            <person name="Worley K.C."/>
            <person name="Gibbs R.A."/>
        </authorList>
    </citation>
    <scope>NUCLEOTIDE SEQUENCE</scope>
</reference>
<dbReference type="Gene3D" id="1.20.1250.20">
    <property type="entry name" value="MFS general substrate transporter like domains"/>
    <property type="match status" value="1"/>
</dbReference>
<feature type="transmembrane region" description="Helical" evidence="2">
    <location>
        <begin position="411"/>
        <end position="436"/>
    </location>
</feature>
<keyword evidence="2" id="KW-0472">Membrane</keyword>
<dbReference type="InterPro" id="IPR011701">
    <property type="entry name" value="MFS"/>
</dbReference>
<dbReference type="GO" id="GO:0008028">
    <property type="term" value="F:monocarboxylic acid transmembrane transporter activity"/>
    <property type="evidence" value="ECO:0000318"/>
    <property type="project" value="GO_Central"/>
</dbReference>
<feature type="transmembrane region" description="Helical" evidence="2">
    <location>
        <begin position="256"/>
        <end position="280"/>
    </location>
</feature>
<feature type="transmembrane region" description="Helical" evidence="2">
    <location>
        <begin position="12"/>
        <end position="34"/>
    </location>
</feature>
<dbReference type="InParanoid" id="A0A7M7PCK1"/>
<feature type="compositionally biased region" description="Basic and acidic residues" evidence="1">
    <location>
        <begin position="177"/>
        <end position="189"/>
    </location>
</feature>
<feature type="transmembrane region" description="Helical" evidence="2">
    <location>
        <begin position="321"/>
        <end position="345"/>
    </location>
</feature>
<dbReference type="PANTHER" id="PTHR11360:SF303">
    <property type="entry name" value="MAJOR FACILITATOR SUPERFAMILY (MFS) PROFILE DOMAIN-CONTAINING PROTEIN"/>
    <property type="match status" value="1"/>
</dbReference>
<dbReference type="Pfam" id="PF07690">
    <property type="entry name" value="MFS_1"/>
    <property type="match status" value="1"/>
</dbReference>
<feature type="transmembrane region" description="Helical" evidence="2">
    <location>
        <begin position="381"/>
        <end position="405"/>
    </location>
</feature>
<protein>
    <submittedName>
        <fullName evidence="3">Uncharacterized protein</fullName>
    </submittedName>
</protein>
<dbReference type="GO" id="GO:0005886">
    <property type="term" value="C:plasma membrane"/>
    <property type="evidence" value="ECO:0000318"/>
    <property type="project" value="GO_Central"/>
</dbReference>
<evidence type="ECO:0000313" key="4">
    <source>
        <dbReference type="Proteomes" id="UP000007110"/>
    </source>
</evidence>
<reference evidence="3" key="2">
    <citation type="submission" date="2021-01" db="UniProtKB">
        <authorList>
            <consortium name="EnsemblMetazoa"/>
        </authorList>
    </citation>
    <scope>IDENTIFICATION</scope>
</reference>
<feature type="transmembrane region" description="Helical" evidence="2">
    <location>
        <begin position="124"/>
        <end position="143"/>
    </location>
</feature>
<dbReference type="OrthoDB" id="2213137at2759"/>
<dbReference type="PANTHER" id="PTHR11360">
    <property type="entry name" value="MONOCARBOXYLATE TRANSPORTER"/>
    <property type="match status" value="1"/>
</dbReference>
<dbReference type="SUPFAM" id="SSF103473">
    <property type="entry name" value="MFS general substrate transporter"/>
    <property type="match status" value="1"/>
</dbReference>
<sequence>MVERLESDYATVGLICSLPAALMYLGCPVVALFLPKINHRVVAMLGGVLCGSGIIACAFIKNRVTVGFCLALSGVGLSMSFMPTILALNDFFGEQFVLMNTIASYGYTAGSMLLPVVMEWSFEAYGYAGAFLILGGIALNLVACGATIRKTLLNAATNKDNIHDKVKEKQKCLPKGESAKQTEGNRYREEEEDEEKEEQEEQEEDIEECVSEERRLIQTERRNVIKQETSRNVRSSSTSAVFQTSKRFCGLLNEPLYLFTIPIHFLIIFSIYSWMLFLVPHAEHLGIPSSKAIFLSTIGGTGGIIGRTIFIILVGKGINVYVVYIVIGLIGTASFLLDFISAAYAVRVTLAFVQGFSFFIEDAIMSSLYKDAVFDDRNFNMAVALSVFAGGLGAICAGTFTGYLFDVTKSFTRVFIIIGFIHAVMVVHLFIVAILIKKRRQDTICDVDD</sequence>
<dbReference type="EnsemblMetazoa" id="XM_030993839">
    <property type="protein sequence ID" value="XP_030849699"/>
    <property type="gene ID" value="LOC105440043"/>
</dbReference>
<feature type="region of interest" description="Disordered" evidence="1">
    <location>
        <begin position="167"/>
        <end position="209"/>
    </location>
</feature>
<evidence type="ECO:0000256" key="2">
    <source>
        <dbReference type="SAM" id="Phobius"/>
    </source>
</evidence>
<dbReference type="KEGG" id="spu:105440043"/>
<keyword evidence="2" id="KW-0812">Transmembrane</keyword>
<dbReference type="GeneID" id="105440043"/>
<dbReference type="Proteomes" id="UP000007110">
    <property type="component" value="Unassembled WGS sequence"/>
</dbReference>
<keyword evidence="2" id="KW-1133">Transmembrane helix</keyword>
<dbReference type="RefSeq" id="XP_030849699.1">
    <property type="nucleotide sequence ID" value="XM_030993839.1"/>
</dbReference>
<accession>A0A7M7PCK1</accession>
<feature type="transmembrane region" description="Helical" evidence="2">
    <location>
        <begin position="292"/>
        <end position="314"/>
    </location>
</feature>
<dbReference type="OMA" id="HESFTNE"/>
<keyword evidence="4" id="KW-1185">Reference proteome</keyword>
<evidence type="ECO:0000313" key="3">
    <source>
        <dbReference type="EnsemblMetazoa" id="XP_030849699"/>
    </source>
</evidence>
<evidence type="ECO:0000256" key="1">
    <source>
        <dbReference type="SAM" id="MobiDB-lite"/>
    </source>
</evidence>
<feature type="transmembrane region" description="Helical" evidence="2">
    <location>
        <begin position="67"/>
        <end position="89"/>
    </location>
</feature>
<name>A0A7M7PCK1_STRPU</name>
<feature type="transmembrane region" description="Helical" evidence="2">
    <location>
        <begin position="41"/>
        <end position="61"/>
    </location>
</feature>
<dbReference type="InterPro" id="IPR050327">
    <property type="entry name" value="Proton-linked_MCT"/>
</dbReference>
<organism evidence="3 4">
    <name type="scientific">Strongylocentrotus purpuratus</name>
    <name type="common">Purple sea urchin</name>
    <dbReference type="NCBI Taxonomy" id="7668"/>
    <lineage>
        <taxon>Eukaryota</taxon>
        <taxon>Metazoa</taxon>
        <taxon>Echinodermata</taxon>
        <taxon>Eleutherozoa</taxon>
        <taxon>Echinozoa</taxon>
        <taxon>Echinoidea</taxon>
        <taxon>Euechinoidea</taxon>
        <taxon>Echinacea</taxon>
        <taxon>Camarodonta</taxon>
        <taxon>Echinidea</taxon>
        <taxon>Strongylocentrotidae</taxon>
        <taxon>Strongylocentrotus</taxon>
    </lineage>
</organism>
<feature type="compositionally biased region" description="Acidic residues" evidence="1">
    <location>
        <begin position="190"/>
        <end position="209"/>
    </location>
</feature>
<proteinExistence type="predicted"/>
<feature type="transmembrane region" description="Helical" evidence="2">
    <location>
        <begin position="351"/>
        <end position="369"/>
    </location>
</feature>
<dbReference type="AlphaFoldDB" id="A0A7M7PCK1"/>
<dbReference type="InterPro" id="IPR036259">
    <property type="entry name" value="MFS_trans_sf"/>
</dbReference>